<evidence type="ECO:0000256" key="2">
    <source>
        <dbReference type="ARBA" id="ARBA00009272"/>
    </source>
</evidence>
<accession>A0ABW1S7Z6</accession>
<evidence type="ECO:0000256" key="3">
    <source>
        <dbReference type="ARBA" id="ARBA00023143"/>
    </source>
</evidence>
<sequence length="103" mass="10547">MAIDSLGAARAYMNTAKAIADQGNSSMPDVGEAGFGKLLTQAVDTTSQAGQTVETAMVQAATGRADLVDVVTAVAAAEATLETVVSVRDSVISAYQEILRMPI</sequence>
<comment type="subcellular location">
    <subcellularLocation>
        <location evidence="1 4">Bacterial flagellum basal body</location>
    </subcellularLocation>
</comment>
<evidence type="ECO:0000313" key="7">
    <source>
        <dbReference type="Proteomes" id="UP001596303"/>
    </source>
</evidence>
<evidence type="ECO:0000313" key="6">
    <source>
        <dbReference type="EMBL" id="MFC6197361.1"/>
    </source>
</evidence>
<keyword evidence="6" id="KW-0282">Flagellum</keyword>
<dbReference type="RefSeq" id="WP_377376126.1">
    <property type="nucleotide sequence ID" value="NZ_JBHSSW010000004.1"/>
</dbReference>
<evidence type="ECO:0000256" key="5">
    <source>
        <dbReference type="NCBIfam" id="TIGR00205"/>
    </source>
</evidence>
<reference evidence="7" key="1">
    <citation type="journal article" date="2019" name="Int. J. Syst. Evol. Microbiol.">
        <title>The Global Catalogue of Microorganisms (GCM) 10K type strain sequencing project: providing services to taxonomists for standard genome sequencing and annotation.</title>
        <authorList>
            <consortium name="The Broad Institute Genomics Platform"/>
            <consortium name="The Broad Institute Genome Sequencing Center for Infectious Disease"/>
            <person name="Wu L."/>
            <person name="Ma J."/>
        </authorList>
    </citation>
    <scope>NUCLEOTIDE SEQUENCE [LARGE SCALE GENOMIC DNA]</scope>
    <source>
        <strain evidence="7">CGMCC-1.15741</strain>
    </source>
</reference>
<comment type="similarity">
    <text evidence="2 4">Belongs to the FliE family.</text>
</comment>
<keyword evidence="3 4" id="KW-0975">Bacterial flagellum</keyword>
<evidence type="ECO:0000256" key="1">
    <source>
        <dbReference type="ARBA" id="ARBA00004117"/>
    </source>
</evidence>
<proteinExistence type="inferred from homology"/>
<dbReference type="Pfam" id="PF02049">
    <property type="entry name" value="FliE"/>
    <property type="match status" value="1"/>
</dbReference>
<dbReference type="NCBIfam" id="TIGR00205">
    <property type="entry name" value="fliE"/>
    <property type="match status" value="1"/>
</dbReference>
<keyword evidence="7" id="KW-1185">Reference proteome</keyword>
<dbReference type="EMBL" id="JBHSSW010000004">
    <property type="protein sequence ID" value="MFC6197361.1"/>
    <property type="molecule type" value="Genomic_DNA"/>
</dbReference>
<dbReference type="PANTHER" id="PTHR34653:SF1">
    <property type="entry name" value="FLAGELLAR HOOK-BASAL BODY COMPLEX PROTEIN FLIE"/>
    <property type="match status" value="1"/>
</dbReference>
<comment type="caution">
    <text evidence="6">The sequence shown here is derived from an EMBL/GenBank/DDBJ whole genome shotgun (WGS) entry which is preliminary data.</text>
</comment>
<dbReference type="InterPro" id="IPR001624">
    <property type="entry name" value="FliE"/>
</dbReference>
<dbReference type="HAMAP" id="MF_00724">
    <property type="entry name" value="FliE"/>
    <property type="match status" value="1"/>
</dbReference>
<organism evidence="6 7">
    <name type="scientific">Ponticaulis profundi</name>
    <dbReference type="NCBI Taxonomy" id="2665222"/>
    <lineage>
        <taxon>Bacteria</taxon>
        <taxon>Pseudomonadati</taxon>
        <taxon>Pseudomonadota</taxon>
        <taxon>Alphaproteobacteria</taxon>
        <taxon>Hyphomonadales</taxon>
        <taxon>Hyphomonadaceae</taxon>
        <taxon>Ponticaulis</taxon>
    </lineage>
</organism>
<keyword evidence="6" id="KW-0966">Cell projection</keyword>
<dbReference type="Proteomes" id="UP001596303">
    <property type="component" value="Unassembled WGS sequence"/>
</dbReference>
<evidence type="ECO:0000256" key="4">
    <source>
        <dbReference type="HAMAP-Rule" id="MF_00724"/>
    </source>
</evidence>
<dbReference type="PRINTS" id="PR01006">
    <property type="entry name" value="FLGHOOKFLIE"/>
</dbReference>
<protein>
    <recommendedName>
        <fullName evidence="4 5">Flagellar hook-basal body complex protein FliE</fullName>
    </recommendedName>
</protein>
<keyword evidence="6" id="KW-0969">Cilium</keyword>
<dbReference type="PANTHER" id="PTHR34653">
    <property type="match status" value="1"/>
</dbReference>
<gene>
    <name evidence="4 6" type="primary">fliE</name>
    <name evidence="6" type="ORF">ACFQDM_04690</name>
</gene>
<name>A0ABW1S7Z6_9PROT</name>